<comment type="caution">
    <text evidence="3">The sequence shown here is derived from an EMBL/GenBank/DDBJ whole genome shotgun (WGS) entry which is preliminary data.</text>
</comment>
<feature type="domain" description="Atrophied bacterial Ig" evidence="2">
    <location>
        <begin position="58"/>
        <end position="150"/>
    </location>
</feature>
<sequence length="677" mass="71981">MTTREHDAPRRARAVRTALACLLVLPVGTLGMHAAGAEEAAPKTESVSSPSADLEAIELAEQTTENLPLVTNGEVEGSDIVWESTDPELVSGTDPGHVAPEIGMDDPYAGGGVVTRPEYGAGDAEVTLTATATLDGATASREFEVTVAEQSRSVPDAGYAAAYFRADDDERIYSAATTENDFFTFEEVNDGRPVVDNAEDTTGHRDPYILRSHEGDRYYMIATDLCIGCGTGWDEAQSEGSLKVNVWESTDLVTWERTNGDGNGGIEVNQPEAGMTWAAEAYWDDDLQSYVLFFASRLYDDAEHTTGDLHARMFAVLTRDFVTFTSPPQSWQDTGYGRIDSTVQKIGDHYYRFTKNEDGGEADGLERGKDIFLERSTVLTAPTTASDWDADPNTGWQLVDTAMTTPVTGNAGEGPQIAELNQGDPNNTADDDGYVFLVDNYGAGGYRAFVTSGAEIAASERDHRLSQQDGWEPRTDGLPESPRHGSFVSASQQVLDAMHGWREVEAVGSQTALTASGRTVTAEVAADDDGEVAGEVTFSGDGWSETVALSDGEASAQVPASVQEVVARYEGYRDGLVEPSRSTALEIDSPATVDVDTATRCVAGQVVLAVTAGNADDETVTAAVSTPLGERTELTLRPGASSTATFSSRRSEIPAGEVTVDVDGAETTASYSSASCG</sequence>
<feature type="region of interest" description="Disordered" evidence="1">
    <location>
        <begin position="460"/>
        <end position="479"/>
    </location>
</feature>
<dbReference type="Pfam" id="PF20578">
    <property type="entry name" value="aBig_2"/>
    <property type="match status" value="1"/>
</dbReference>
<name>A0A9D2LG45_9MICO</name>
<reference evidence="3" key="1">
    <citation type="journal article" date="2021" name="PeerJ">
        <title>Extensive microbial diversity within the chicken gut microbiome revealed by metagenomics and culture.</title>
        <authorList>
            <person name="Gilroy R."/>
            <person name="Ravi A."/>
            <person name="Getino M."/>
            <person name="Pursley I."/>
            <person name="Horton D.L."/>
            <person name="Alikhan N.F."/>
            <person name="Baker D."/>
            <person name="Gharbi K."/>
            <person name="Hall N."/>
            <person name="Watson M."/>
            <person name="Adriaenssens E.M."/>
            <person name="Foster-Nyarko E."/>
            <person name="Jarju S."/>
            <person name="Secka A."/>
            <person name="Antonio M."/>
            <person name="Oren A."/>
            <person name="Chaudhuri R.R."/>
            <person name="La Ragione R."/>
            <person name="Hildebrand F."/>
            <person name="Pallen M.J."/>
        </authorList>
    </citation>
    <scope>NUCLEOTIDE SEQUENCE</scope>
    <source>
        <strain evidence="3">ChiHjej13B12-24818</strain>
    </source>
</reference>
<proteinExistence type="predicted"/>
<dbReference type="InterPro" id="IPR023296">
    <property type="entry name" value="Glyco_hydro_beta-prop_sf"/>
</dbReference>
<keyword evidence="3" id="KW-0378">Hydrolase</keyword>
<protein>
    <submittedName>
        <fullName evidence="3">Glycoside hydrolase family 43 protein</fullName>
    </submittedName>
</protein>
<dbReference type="Proteomes" id="UP000823823">
    <property type="component" value="Unassembled WGS sequence"/>
</dbReference>
<dbReference type="InterPro" id="IPR046780">
    <property type="entry name" value="aBig_2"/>
</dbReference>
<dbReference type="CDD" id="cd08983">
    <property type="entry name" value="GH43_Bt3655-like"/>
    <property type="match status" value="1"/>
</dbReference>
<dbReference type="Gene3D" id="2.115.10.20">
    <property type="entry name" value="Glycosyl hydrolase domain, family 43"/>
    <property type="match status" value="1"/>
</dbReference>
<dbReference type="AlphaFoldDB" id="A0A9D2LG45"/>
<accession>A0A9D2LG45</accession>
<evidence type="ECO:0000313" key="3">
    <source>
        <dbReference type="EMBL" id="HJB11853.1"/>
    </source>
</evidence>
<dbReference type="SUPFAM" id="SSF75005">
    <property type="entry name" value="Arabinanase/levansucrase/invertase"/>
    <property type="match status" value="1"/>
</dbReference>
<evidence type="ECO:0000259" key="2">
    <source>
        <dbReference type="Pfam" id="PF20578"/>
    </source>
</evidence>
<dbReference type="InterPro" id="IPR050727">
    <property type="entry name" value="GH43_arabinanases"/>
</dbReference>
<gene>
    <name evidence="3" type="ORF">H9786_15240</name>
</gene>
<evidence type="ECO:0000256" key="1">
    <source>
        <dbReference type="SAM" id="MobiDB-lite"/>
    </source>
</evidence>
<dbReference type="EMBL" id="DWZH01000124">
    <property type="protein sequence ID" value="HJB11853.1"/>
    <property type="molecule type" value="Genomic_DNA"/>
</dbReference>
<organism evidence="3 4">
    <name type="scientific">Candidatus Brachybacterium merdavium</name>
    <dbReference type="NCBI Taxonomy" id="2838513"/>
    <lineage>
        <taxon>Bacteria</taxon>
        <taxon>Bacillati</taxon>
        <taxon>Actinomycetota</taxon>
        <taxon>Actinomycetes</taxon>
        <taxon>Micrococcales</taxon>
        <taxon>Dermabacteraceae</taxon>
        <taxon>Brachybacterium</taxon>
    </lineage>
</organism>
<evidence type="ECO:0000313" key="4">
    <source>
        <dbReference type="Proteomes" id="UP000823823"/>
    </source>
</evidence>
<dbReference type="PANTHER" id="PTHR43301">
    <property type="entry name" value="ARABINAN ENDO-1,5-ALPHA-L-ARABINOSIDASE"/>
    <property type="match status" value="1"/>
</dbReference>
<dbReference type="PANTHER" id="PTHR43301:SF3">
    <property type="entry name" value="ARABINAN ENDO-1,5-ALPHA-L-ARABINOSIDASE A-RELATED"/>
    <property type="match status" value="1"/>
</dbReference>
<dbReference type="GO" id="GO:0016787">
    <property type="term" value="F:hydrolase activity"/>
    <property type="evidence" value="ECO:0007669"/>
    <property type="project" value="UniProtKB-KW"/>
</dbReference>
<reference evidence="3" key="2">
    <citation type="submission" date="2021-04" db="EMBL/GenBank/DDBJ databases">
        <authorList>
            <person name="Gilroy R."/>
        </authorList>
    </citation>
    <scope>NUCLEOTIDE SEQUENCE</scope>
    <source>
        <strain evidence="3">ChiHjej13B12-24818</strain>
    </source>
</reference>